<dbReference type="AlphaFoldDB" id="A0A5N6S8H5"/>
<dbReference type="SUPFAM" id="SSF52540">
    <property type="entry name" value="P-loop containing nucleoside triphosphate hydrolases"/>
    <property type="match status" value="1"/>
</dbReference>
<accession>A0A5N6S8H5</accession>
<dbReference type="EMBL" id="ML743689">
    <property type="protein sequence ID" value="KAE8130885.1"/>
    <property type="molecule type" value="Genomic_DNA"/>
</dbReference>
<gene>
    <name evidence="1" type="ORF">BDV38DRAFT_276422</name>
</gene>
<evidence type="ECO:0008006" key="3">
    <source>
        <dbReference type="Google" id="ProtNLM"/>
    </source>
</evidence>
<dbReference type="RefSeq" id="XP_031906948.1">
    <property type="nucleotide sequence ID" value="XM_032058212.1"/>
</dbReference>
<reference evidence="1 2" key="1">
    <citation type="submission" date="2019-04" db="EMBL/GenBank/DDBJ databases">
        <title>Friends and foes A comparative genomics study of 23 Aspergillus species from section Flavi.</title>
        <authorList>
            <consortium name="DOE Joint Genome Institute"/>
            <person name="Kjaerbolling I."/>
            <person name="Vesth T."/>
            <person name="Frisvad J.C."/>
            <person name="Nybo J.L."/>
            <person name="Theobald S."/>
            <person name="Kildgaard S."/>
            <person name="Isbrandt T."/>
            <person name="Kuo A."/>
            <person name="Sato A."/>
            <person name="Lyhne E.K."/>
            <person name="Kogle M.E."/>
            <person name="Wiebenga A."/>
            <person name="Kun R.S."/>
            <person name="Lubbers R.J."/>
            <person name="Makela M.R."/>
            <person name="Barry K."/>
            <person name="Chovatia M."/>
            <person name="Clum A."/>
            <person name="Daum C."/>
            <person name="Haridas S."/>
            <person name="He G."/>
            <person name="LaButti K."/>
            <person name="Lipzen A."/>
            <person name="Mondo S."/>
            <person name="Riley R."/>
            <person name="Salamov A."/>
            <person name="Simmons B.A."/>
            <person name="Magnuson J.K."/>
            <person name="Henrissat B."/>
            <person name="Mortensen U.H."/>
            <person name="Larsen T.O."/>
            <person name="Devries R.P."/>
            <person name="Grigoriev I.V."/>
            <person name="Machida M."/>
            <person name="Baker S.E."/>
            <person name="Andersen M.R."/>
        </authorList>
    </citation>
    <scope>NUCLEOTIDE SEQUENCE [LARGE SCALE GENOMIC DNA]</scope>
    <source>
        <strain evidence="1 2">CBS 117625</strain>
    </source>
</reference>
<dbReference type="InterPro" id="IPR027417">
    <property type="entry name" value="P-loop_NTPase"/>
</dbReference>
<evidence type="ECO:0000313" key="1">
    <source>
        <dbReference type="EMBL" id="KAE8130885.1"/>
    </source>
</evidence>
<sequence>MRLVHDDHTVAWICALPLEVAVTRAMLDEVHMVVTSLRAGVHGTISATAVVSGLVPTYQNVQFRFIFGVIQYDYGKTLRNGQFQHTVSLDKPPKSDSILGKSVLGPILTEAFNHKGKGEDFSAYSIAHGQDILYFETEAAGLMDKLLLLIIQEQWQGSVRFVFTTTRYIWLDPREQYFWAEDMRFLRLRPGWQEKPAYPGAICGLGGIGKTHIAVELTYRTIERDSECSIFCILYITEKLGMTGERLEEAKDVVKSYLSREEVGRWLLILDYAEDIDVWFCDSNSAPKGHILFITRNQALATILARPYVTAITLLEQLAFLPLGITQAAAYINENEITIYKNLELLRILESEIIDLLSENFQDDRRQKSSPLAGQYLLFMGCLSTRSVPQSLLPPAKSENDYIKAIGLLKAYFFISTQAESPLIRLNQLIHLAIRSWMQNNDYNNRKMWCEYLAHISSPQEKCDFKQ</sequence>
<name>A0A5N6S8H5_ASPPS</name>
<dbReference type="PANTHER" id="PTHR46082">
    <property type="entry name" value="ATP/GTP-BINDING PROTEIN-RELATED"/>
    <property type="match status" value="1"/>
</dbReference>
<proteinExistence type="predicted"/>
<dbReference type="Gene3D" id="3.40.50.300">
    <property type="entry name" value="P-loop containing nucleotide triphosphate hydrolases"/>
    <property type="match status" value="1"/>
</dbReference>
<dbReference type="GeneID" id="43642422"/>
<organism evidence="1 2">
    <name type="scientific">Aspergillus pseudotamarii</name>
    <dbReference type="NCBI Taxonomy" id="132259"/>
    <lineage>
        <taxon>Eukaryota</taxon>
        <taxon>Fungi</taxon>
        <taxon>Dikarya</taxon>
        <taxon>Ascomycota</taxon>
        <taxon>Pezizomycotina</taxon>
        <taxon>Eurotiomycetes</taxon>
        <taxon>Eurotiomycetidae</taxon>
        <taxon>Eurotiales</taxon>
        <taxon>Aspergillaceae</taxon>
        <taxon>Aspergillus</taxon>
        <taxon>Aspergillus subgen. Circumdati</taxon>
    </lineage>
</organism>
<dbReference type="InterPro" id="IPR053137">
    <property type="entry name" value="NLR-like"/>
</dbReference>
<dbReference type="OrthoDB" id="626167at2759"/>
<evidence type="ECO:0000313" key="2">
    <source>
        <dbReference type="Proteomes" id="UP000325672"/>
    </source>
</evidence>
<dbReference type="Proteomes" id="UP000325672">
    <property type="component" value="Unassembled WGS sequence"/>
</dbReference>
<protein>
    <recommendedName>
        <fullName evidence="3">NB-ARC domain-containing protein</fullName>
    </recommendedName>
</protein>
<dbReference type="PANTHER" id="PTHR46082:SF11">
    <property type="entry name" value="AAA+ ATPASE DOMAIN-CONTAINING PROTEIN-RELATED"/>
    <property type="match status" value="1"/>
</dbReference>
<keyword evidence="2" id="KW-1185">Reference proteome</keyword>